<comment type="caution">
    <text evidence="1">The sequence shown here is derived from an EMBL/GenBank/DDBJ whole genome shotgun (WGS) entry which is preliminary data.</text>
</comment>
<evidence type="ECO:0000313" key="1">
    <source>
        <dbReference type="EMBL" id="KAI7962929.1"/>
    </source>
</evidence>
<reference evidence="2" key="1">
    <citation type="journal article" date="2018" name="BMC Genomics">
        <title>Genomic insights into host adaptation between the wheat stripe rust pathogen (Puccinia striiformis f. sp. tritici) and the barley stripe rust pathogen (Puccinia striiformis f. sp. hordei).</title>
        <authorList>
            <person name="Xia C."/>
            <person name="Wang M."/>
            <person name="Yin C."/>
            <person name="Cornejo O.E."/>
            <person name="Hulbert S.H."/>
            <person name="Chen X."/>
        </authorList>
    </citation>
    <scope>NUCLEOTIDE SEQUENCE [LARGE SCALE GENOMIC DNA]</scope>
    <source>
        <strain evidence="2">93-210</strain>
    </source>
</reference>
<sequence>MNRLQLAILPAVICYFNIIMAATALQEEMFHPVLDDHSIFAHLDDIPGGDLKPKRRRIAEDHSYLIDSNPDSPNSSADSFDTLMSSYLSGSYNHSHNPVSTIGRESWELDTPDRIEAHRVPSSCASGGLSKASIGAQGERIQAPREHLRQSKVLVETKQRSQGNPGVSRSTNEQTGLNSPKGPTPLKDEVDFEAKQFTTTHKCKRPYGSTKGTIADRENQIDAQEDQIARLYNMGKQKQVERVYFGGLSMDMITGSKSRTIWRSNDLDSLKGSHVYFRLPFPYRIGGAHNRASSLLGRIRKIGNKLDDLHSISINMEKPKKKELLEIGNPQKSLRDWYDDLIFKNTEDHPPLLGAGPFNGQKKFNQAQKVMHQALTQPKRLNRDETIHIAESLLEIYNRSSNK</sequence>
<dbReference type="EMBL" id="CM045865">
    <property type="protein sequence ID" value="KAI7962929.1"/>
    <property type="molecule type" value="Genomic_DNA"/>
</dbReference>
<evidence type="ECO:0000313" key="2">
    <source>
        <dbReference type="Proteomes" id="UP001060170"/>
    </source>
</evidence>
<gene>
    <name evidence="1" type="ORF">MJO28_001023</name>
</gene>
<keyword evidence="2" id="KW-1185">Reference proteome</keyword>
<proteinExistence type="predicted"/>
<reference evidence="2" key="2">
    <citation type="journal article" date="2018" name="Mol. Plant Microbe Interact.">
        <title>Genome sequence resources for the wheat stripe rust pathogen (Puccinia striiformis f. sp. tritici) and the barley stripe rust pathogen (Puccinia striiformis f. sp. hordei).</title>
        <authorList>
            <person name="Xia C."/>
            <person name="Wang M."/>
            <person name="Yin C."/>
            <person name="Cornejo O.E."/>
            <person name="Hulbert S.H."/>
            <person name="Chen X."/>
        </authorList>
    </citation>
    <scope>NUCLEOTIDE SEQUENCE [LARGE SCALE GENOMIC DNA]</scope>
    <source>
        <strain evidence="2">93-210</strain>
    </source>
</reference>
<reference evidence="1 2" key="3">
    <citation type="journal article" date="2022" name="Microbiol. Spectr.">
        <title>Folding features and dynamics of 3D genome architecture in plant fungal pathogens.</title>
        <authorList>
            <person name="Xia C."/>
        </authorList>
    </citation>
    <scope>NUCLEOTIDE SEQUENCE [LARGE SCALE GENOMIC DNA]</scope>
    <source>
        <strain evidence="1 2">93-210</strain>
    </source>
</reference>
<dbReference type="Proteomes" id="UP001060170">
    <property type="component" value="Chromosome 1"/>
</dbReference>
<organism evidence="1 2">
    <name type="scientific">Puccinia striiformis f. sp. tritici</name>
    <dbReference type="NCBI Taxonomy" id="168172"/>
    <lineage>
        <taxon>Eukaryota</taxon>
        <taxon>Fungi</taxon>
        <taxon>Dikarya</taxon>
        <taxon>Basidiomycota</taxon>
        <taxon>Pucciniomycotina</taxon>
        <taxon>Pucciniomycetes</taxon>
        <taxon>Pucciniales</taxon>
        <taxon>Pucciniaceae</taxon>
        <taxon>Puccinia</taxon>
    </lineage>
</organism>
<name>A0ACC0F1D1_9BASI</name>
<protein>
    <submittedName>
        <fullName evidence="1">Uncharacterized protein</fullName>
    </submittedName>
</protein>
<accession>A0ACC0F1D1</accession>